<keyword evidence="2" id="KW-1133">Transmembrane helix</keyword>
<keyword evidence="5" id="KW-1185">Reference proteome</keyword>
<dbReference type="EMBL" id="BDSP01000257">
    <property type="protein sequence ID" value="GAX27388.1"/>
    <property type="molecule type" value="Genomic_DNA"/>
</dbReference>
<comment type="caution">
    <text evidence="4">The sequence shown here is derived from an EMBL/GenBank/DDBJ whole genome shotgun (WGS) entry which is preliminary data.</text>
</comment>
<dbReference type="Proteomes" id="UP000198406">
    <property type="component" value="Unassembled WGS sequence"/>
</dbReference>
<dbReference type="GO" id="GO:0016757">
    <property type="term" value="F:glycosyltransferase activity"/>
    <property type="evidence" value="ECO:0007669"/>
    <property type="project" value="InterPro"/>
</dbReference>
<evidence type="ECO:0000256" key="2">
    <source>
        <dbReference type="SAM" id="Phobius"/>
    </source>
</evidence>
<name>A0A1Z5KN86_FISSO</name>
<keyword evidence="2" id="KW-0472">Membrane</keyword>
<dbReference type="Pfam" id="PF04577">
    <property type="entry name" value="Glyco_transf_61"/>
    <property type="match status" value="1"/>
</dbReference>
<gene>
    <name evidence="4" type="ORF">FisN_23Hh153</name>
</gene>
<feature type="transmembrane region" description="Helical" evidence="2">
    <location>
        <begin position="31"/>
        <end position="53"/>
    </location>
</feature>
<feature type="domain" description="Glycosyltransferase 61 catalytic" evidence="3">
    <location>
        <begin position="389"/>
        <end position="479"/>
    </location>
</feature>
<dbReference type="InParanoid" id="A0A1Z5KN86"/>
<dbReference type="InterPro" id="IPR049625">
    <property type="entry name" value="Glyco_transf_61_cat"/>
</dbReference>
<organism evidence="4 5">
    <name type="scientific">Fistulifera solaris</name>
    <name type="common">Oleaginous diatom</name>
    <dbReference type="NCBI Taxonomy" id="1519565"/>
    <lineage>
        <taxon>Eukaryota</taxon>
        <taxon>Sar</taxon>
        <taxon>Stramenopiles</taxon>
        <taxon>Ochrophyta</taxon>
        <taxon>Bacillariophyta</taxon>
        <taxon>Bacillariophyceae</taxon>
        <taxon>Bacillariophycidae</taxon>
        <taxon>Naviculales</taxon>
        <taxon>Naviculaceae</taxon>
        <taxon>Fistulifera</taxon>
    </lineage>
</organism>
<dbReference type="OrthoDB" id="529273at2759"/>
<keyword evidence="2" id="KW-0812">Transmembrane</keyword>
<feature type="region of interest" description="Disordered" evidence="1">
    <location>
        <begin position="1"/>
        <end position="22"/>
    </location>
</feature>
<proteinExistence type="predicted"/>
<accession>A0A1Z5KN86</accession>
<protein>
    <recommendedName>
        <fullName evidence="3">Glycosyltransferase 61 catalytic domain-containing protein</fullName>
    </recommendedName>
</protein>
<evidence type="ECO:0000256" key="1">
    <source>
        <dbReference type="SAM" id="MobiDB-lite"/>
    </source>
</evidence>
<dbReference type="AlphaFoldDB" id="A0A1Z5KN86"/>
<evidence type="ECO:0000313" key="5">
    <source>
        <dbReference type="Proteomes" id="UP000198406"/>
    </source>
</evidence>
<evidence type="ECO:0000313" key="4">
    <source>
        <dbReference type="EMBL" id="GAX27388.1"/>
    </source>
</evidence>
<reference evidence="4 5" key="1">
    <citation type="journal article" date="2015" name="Plant Cell">
        <title>Oil accumulation by the oleaginous diatom Fistulifera solaris as revealed by the genome and transcriptome.</title>
        <authorList>
            <person name="Tanaka T."/>
            <person name="Maeda Y."/>
            <person name="Veluchamy A."/>
            <person name="Tanaka M."/>
            <person name="Abida H."/>
            <person name="Marechal E."/>
            <person name="Bowler C."/>
            <person name="Muto M."/>
            <person name="Sunaga Y."/>
            <person name="Tanaka M."/>
            <person name="Yoshino T."/>
            <person name="Taniguchi T."/>
            <person name="Fukuda Y."/>
            <person name="Nemoto M."/>
            <person name="Matsumoto M."/>
            <person name="Wong P.S."/>
            <person name="Aburatani S."/>
            <person name="Fujibuchi W."/>
        </authorList>
    </citation>
    <scope>NUCLEOTIDE SEQUENCE [LARGE SCALE GENOMIC DNA]</scope>
    <source>
        <strain evidence="4 5">JPCC DA0580</strain>
    </source>
</reference>
<sequence>MSLQPPQQPGFPSRDVLSSKQRRAPMRKTRVVTLVGVLTLVVVAQFIVFPFFLSVVVNQSNQLTLPDYTSFSSSSSAQFKLPNRKADGFFNKVPIYLEKGSPTSHVHCVGENYQPNAWKQRSCRFHNLCFNTTSQEFALFDSPREQRLAQYLRQREFLHISSALRRNNMTLQSLSLGGTNLKWGDKENGIGRLKWFPSIQDSNSIDSYYALPEWIIWIPFHSMNGANPGHLVWDDFFPIYTLLDMFQLLPPLDLDAPGFSNTFLFPMRYVLKGGKGLWASCDLRPEKTELCRKMMNKFLGLLVGKHYPYQFTTTQDFSFHKHNANGPDIVCARTGVAGIASLTDHGINKMHGWEEEDYLITHNHGRGGSLYAFRNFMMHNMGFIGKELLLHHRVDADGYIRHRIVFSQKSSDIYNRNLDFERQIQITREFLPAAQVEGYVFRNHSLQEQLAIAHDASIFVTLCGGGAVTAMFLPAGTSVFLYYSERGGVKNNKMTYKPAMLDWDLFNAMSHLRVHWLPRDTIREEYDERLLVDLMRHELSLMDAEVFAKTY</sequence>
<evidence type="ECO:0000259" key="3">
    <source>
        <dbReference type="Pfam" id="PF04577"/>
    </source>
</evidence>